<dbReference type="RefSeq" id="WP_015184731.1">
    <property type="nucleotide sequence ID" value="NC_019738.1"/>
</dbReference>
<evidence type="ECO:0000313" key="1">
    <source>
        <dbReference type="EMBL" id="AFZ20596.1"/>
    </source>
</evidence>
<dbReference type="OrthoDB" id="466093at2"/>
<accession>K9WLC8</accession>
<dbReference type="STRING" id="1173027.Mic7113_4935"/>
<evidence type="ECO:0008006" key="3">
    <source>
        <dbReference type="Google" id="ProtNLM"/>
    </source>
</evidence>
<dbReference type="eggNOG" id="ENOG5030BYU">
    <property type="taxonomic scope" value="Bacteria"/>
</dbReference>
<sequence>MNRPKILRPEESYTFAKYFELAYDIEDILADLDCRFERTLLTLPKTDQVIPEINELRQQILDGIQYVSITSEQARREFLIAPIIRQICRQTHQRVRVEYPITVNDWLKGTLDYYFPDLLVIEAKRDNLDNGFTQLAVELIALDQWTNSDTPILYGAVTTGNDWRFGEFHRQQRQIIQDLKLYRVPEELELLIGILIGLLSKESG</sequence>
<proteinExistence type="predicted"/>
<reference evidence="1 2" key="1">
    <citation type="submission" date="2012-06" db="EMBL/GenBank/DDBJ databases">
        <title>Finished chromosome of genome of Microcoleus sp. PCC 7113.</title>
        <authorList>
            <consortium name="US DOE Joint Genome Institute"/>
            <person name="Gugger M."/>
            <person name="Coursin T."/>
            <person name="Rippka R."/>
            <person name="Tandeau De Marsac N."/>
            <person name="Huntemann M."/>
            <person name="Wei C.-L."/>
            <person name="Han J."/>
            <person name="Detter J.C."/>
            <person name="Han C."/>
            <person name="Tapia R."/>
            <person name="Chen A."/>
            <person name="Kyrpides N."/>
            <person name="Mavromatis K."/>
            <person name="Markowitz V."/>
            <person name="Szeto E."/>
            <person name="Ivanova N."/>
            <person name="Pagani I."/>
            <person name="Pati A."/>
            <person name="Goodwin L."/>
            <person name="Nordberg H.P."/>
            <person name="Cantor M.N."/>
            <person name="Hua S.X."/>
            <person name="Woyke T."/>
            <person name="Kerfeld C.A."/>
        </authorList>
    </citation>
    <scope>NUCLEOTIDE SEQUENCE [LARGE SCALE GENOMIC DNA]</scope>
    <source>
        <strain evidence="1 2">PCC 7113</strain>
    </source>
</reference>
<keyword evidence="2" id="KW-1185">Reference proteome</keyword>
<dbReference type="PATRIC" id="fig|1173027.3.peg.5469"/>
<dbReference type="KEGG" id="mic:Mic7113_4935"/>
<dbReference type="EMBL" id="CP003630">
    <property type="protein sequence ID" value="AFZ20596.1"/>
    <property type="molecule type" value="Genomic_DNA"/>
</dbReference>
<dbReference type="Proteomes" id="UP000010471">
    <property type="component" value="Chromosome"/>
</dbReference>
<name>K9WLC8_9CYAN</name>
<protein>
    <recommendedName>
        <fullName evidence="3">Type I restriction enzyme R protein N-terminal domain-containing protein</fullName>
    </recommendedName>
</protein>
<gene>
    <name evidence="1" type="ORF">Mic7113_4935</name>
</gene>
<organism evidence="1 2">
    <name type="scientific">Allocoleopsis franciscana PCC 7113</name>
    <dbReference type="NCBI Taxonomy" id="1173027"/>
    <lineage>
        <taxon>Bacteria</taxon>
        <taxon>Bacillati</taxon>
        <taxon>Cyanobacteriota</taxon>
        <taxon>Cyanophyceae</taxon>
        <taxon>Coleofasciculales</taxon>
        <taxon>Coleofasciculaceae</taxon>
        <taxon>Allocoleopsis</taxon>
        <taxon>Allocoleopsis franciscana</taxon>
    </lineage>
</organism>
<dbReference type="HOGENOM" id="CLU_1352712_0_0_3"/>
<dbReference type="AlphaFoldDB" id="K9WLC8"/>
<evidence type="ECO:0000313" key="2">
    <source>
        <dbReference type="Proteomes" id="UP000010471"/>
    </source>
</evidence>